<proteinExistence type="evidence at transcript level"/>
<feature type="non-terminal residue" evidence="1">
    <location>
        <position position="1"/>
    </location>
</feature>
<dbReference type="InterPro" id="IPR029063">
    <property type="entry name" value="SAM-dependent_MTases_sf"/>
</dbReference>
<name>A0A023EZE3_TRIIF</name>
<organism evidence="1">
    <name type="scientific">Triatoma infestans</name>
    <name type="common">Assassin bug</name>
    <dbReference type="NCBI Taxonomy" id="30076"/>
    <lineage>
        <taxon>Eukaryota</taxon>
        <taxon>Metazoa</taxon>
        <taxon>Ecdysozoa</taxon>
        <taxon>Arthropoda</taxon>
        <taxon>Hexapoda</taxon>
        <taxon>Insecta</taxon>
        <taxon>Pterygota</taxon>
        <taxon>Neoptera</taxon>
        <taxon>Paraneoptera</taxon>
        <taxon>Hemiptera</taxon>
        <taxon>Heteroptera</taxon>
        <taxon>Panheteroptera</taxon>
        <taxon>Cimicomorpha</taxon>
        <taxon>Reduviidae</taxon>
        <taxon>Triatominae</taxon>
        <taxon>Triatoma</taxon>
    </lineage>
</organism>
<dbReference type="PANTHER" id="PTHR14663">
    <property type="entry name" value="METHYLTRANSFERASE NSUN7-RELATED"/>
    <property type="match status" value="1"/>
</dbReference>
<protein>
    <submittedName>
        <fullName evidence="1">Putative proliferation-associated nucleolar protein nol1</fullName>
    </submittedName>
</protein>
<sequence>DIILPSTPSWRNENYYRLVELHRNKALEKELSPEKKLLLLKCADDFLPPRQKGCESLRTSRVQFDPIVACSWKVTDLGIACKMVADRNFSTESYNWIDLEQQWRVFTLAYDVLRYKSVLQEVLADVNFFEKYSELAAEEPNVWMVLFDLNSRQYEPRKSLDKEQHRSLREARLLVPDKKVWSLRIELAATFARIRIRRKARTMEELLPPRLRTRLPHLRRSTLITGFVNTFKTKFQDLLDCLCERYNITEVQGTSCDLEAGTLFVDHVAPLMVNCCPLARADLLNSDLVKFNHFIVQDRSTCLGAAVLCHVIDRLGLTGQIIQTHVQTPPASAYFACLLSHNPNIKKLLIFSAKERKKTYEAYFKEIGANNVRVFAEDFQSIATDSGLFSNVTAVLATPPTTNTAAIAPVDMAISRNLDLQLLYQLTEENEILESPDHLNNIQRRSLLKAMAIPQIQAIVYETHSNLAEENEDLVTNLLNLINQYAAEKHYQLNMNSAGPTSVAETENLDAEPEDDVSPIQTDVLVQVPQCDLFEMLNPTDLCPDGKNCINYANEGLYLTLIQRKEVTKLDSKYMIKMAEGRGLFGRQVSTPNVRVQSKQIHRKRSSSVKERHSVRPKLEIERLGAPTLASLQRNIIFTCGQHVSCQRYCVHMQHAKLPRLPLLARTWWHLVIKHVKRFVRFKRMPRVHLVRLRPGYFRKNHIPLAMHTLRL</sequence>
<dbReference type="InterPro" id="IPR042620">
    <property type="entry name" value="NSUN7"/>
</dbReference>
<reference evidence="1" key="1">
    <citation type="journal article" date="2014" name="PLoS Negl. Trop. Dis.">
        <title>An updated insight into the Sialotranscriptome of Triatoma infestans: developmental stage and geographic variations.</title>
        <authorList>
            <person name="Schwarz A."/>
            <person name="Medrano-Mercado N."/>
            <person name="Schaub G.A."/>
            <person name="Struchiner C.J."/>
            <person name="Bargues M.D."/>
            <person name="Levy M.Z."/>
            <person name="Ribeiro J.M."/>
        </authorList>
    </citation>
    <scope>NUCLEOTIDE SEQUENCE</scope>
    <source>
        <strain evidence="1">Chile</strain>
        <tissue evidence="1">Salivary glands</tissue>
    </source>
</reference>
<dbReference type="EMBL" id="GBBI01004576">
    <property type="protein sequence ID" value="JAC14136.1"/>
    <property type="molecule type" value="mRNA"/>
</dbReference>
<evidence type="ECO:0000313" key="1">
    <source>
        <dbReference type="EMBL" id="JAC14136.1"/>
    </source>
</evidence>
<dbReference type="AlphaFoldDB" id="A0A023EZE3"/>
<dbReference type="Gene3D" id="3.40.50.150">
    <property type="entry name" value="Vaccinia Virus protein VP39"/>
    <property type="match status" value="1"/>
</dbReference>
<accession>A0A023EZE3</accession>
<dbReference type="PANTHER" id="PTHR14663:SF2">
    <property type="entry name" value="METHYLTRANSFERASE NSUN7-RELATED"/>
    <property type="match status" value="1"/>
</dbReference>